<dbReference type="GO" id="GO:0006103">
    <property type="term" value="P:2-oxoglutarate metabolic process"/>
    <property type="evidence" value="ECO:0007669"/>
    <property type="project" value="TreeGrafter"/>
</dbReference>
<keyword evidence="8 13" id="KW-0676">Redox-active center</keyword>
<evidence type="ECO:0000256" key="10">
    <source>
        <dbReference type="PIRSR" id="PIRSR000350-2"/>
    </source>
</evidence>
<feature type="binding site" evidence="11">
    <location>
        <position position="53"/>
    </location>
    <ligand>
        <name>FAD</name>
        <dbReference type="ChEBI" id="CHEBI:57692"/>
    </ligand>
</feature>
<evidence type="ECO:0000256" key="13">
    <source>
        <dbReference type="RuleBase" id="RU003692"/>
    </source>
</evidence>
<evidence type="ECO:0000259" key="15">
    <source>
        <dbReference type="Pfam" id="PF07992"/>
    </source>
</evidence>
<comment type="cofactor">
    <cofactor evidence="11 13">
        <name>FAD</name>
        <dbReference type="ChEBI" id="CHEBI:57692"/>
    </cofactor>
    <text evidence="11 13">Binds 1 FAD per subunit.</text>
</comment>
<gene>
    <name evidence="16" type="primary">lpdA</name>
    <name evidence="16" type="ORF">H5P30_19970</name>
</gene>
<keyword evidence="6 11" id="KW-0520">NAD</keyword>
<accession>A0A7X1B1U2</accession>
<dbReference type="FunFam" id="3.30.390.30:FF:000001">
    <property type="entry name" value="Dihydrolipoyl dehydrogenase"/>
    <property type="match status" value="1"/>
</dbReference>
<comment type="caution">
    <text evidence="16">The sequence shown here is derived from an EMBL/GenBank/DDBJ whole genome shotgun (WGS) entry which is preliminary data.</text>
</comment>
<feature type="domain" description="FAD/NAD(P)-binding" evidence="15">
    <location>
        <begin position="6"/>
        <end position="327"/>
    </location>
</feature>
<feature type="binding site" evidence="11">
    <location>
        <position position="271"/>
    </location>
    <ligand>
        <name>NAD(+)</name>
        <dbReference type="ChEBI" id="CHEBI:57540"/>
    </ligand>
</feature>
<evidence type="ECO:0000259" key="14">
    <source>
        <dbReference type="Pfam" id="PF02852"/>
    </source>
</evidence>
<feature type="binding site" evidence="11">
    <location>
        <position position="312"/>
    </location>
    <ligand>
        <name>FAD</name>
        <dbReference type="ChEBI" id="CHEBI:57692"/>
    </ligand>
</feature>
<dbReference type="PANTHER" id="PTHR22912">
    <property type="entry name" value="DISULFIDE OXIDOREDUCTASE"/>
    <property type="match status" value="1"/>
</dbReference>
<feature type="binding site" evidence="11">
    <location>
        <begin position="318"/>
        <end position="321"/>
    </location>
    <ligand>
        <name>FAD</name>
        <dbReference type="ChEBI" id="CHEBI:57692"/>
    </ligand>
</feature>
<dbReference type="PANTHER" id="PTHR22912:SF151">
    <property type="entry name" value="DIHYDROLIPOYL DEHYDROGENASE, MITOCHONDRIAL"/>
    <property type="match status" value="1"/>
</dbReference>
<keyword evidence="7" id="KW-1015">Disulfide bond</keyword>
<evidence type="ECO:0000256" key="5">
    <source>
        <dbReference type="ARBA" id="ARBA00023002"/>
    </source>
</evidence>
<dbReference type="PRINTS" id="PR00411">
    <property type="entry name" value="PNDRDTASEI"/>
</dbReference>
<dbReference type="Gene3D" id="3.30.390.30">
    <property type="match status" value="1"/>
</dbReference>
<feature type="binding site" evidence="11">
    <location>
        <position position="116"/>
    </location>
    <ligand>
        <name>FAD</name>
        <dbReference type="ChEBI" id="CHEBI:57692"/>
    </ligand>
</feature>
<dbReference type="Pfam" id="PF02852">
    <property type="entry name" value="Pyr_redox_dim"/>
    <property type="match status" value="1"/>
</dbReference>
<feature type="binding site" evidence="11">
    <location>
        <begin position="180"/>
        <end position="187"/>
    </location>
    <ligand>
        <name>NAD(+)</name>
        <dbReference type="ChEBI" id="CHEBI:57540"/>
    </ligand>
</feature>
<dbReference type="InterPro" id="IPR016156">
    <property type="entry name" value="FAD/NAD-linked_Rdtase_dimer_sf"/>
</dbReference>
<feature type="binding site" evidence="11">
    <location>
        <begin position="143"/>
        <end position="145"/>
    </location>
    <ligand>
        <name>FAD</name>
        <dbReference type="ChEBI" id="CHEBI:57692"/>
    </ligand>
</feature>
<dbReference type="InterPro" id="IPR001100">
    <property type="entry name" value="Pyr_nuc-diS_OxRdtase"/>
</dbReference>
<dbReference type="RefSeq" id="WP_185694683.1">
    <property type="nucleotide sequence ID" value="NZ_JACHVA010000138.1"/>
</dbReference>
<name>A0A7X1B1U2_9BACT</name>
<comment type="miscellaneous">
    <text evidence="13">The active site is a redox-active disulfide bond.</text>
</comment>
<evidence type="ECO:0000256" key="12">
    <source>
        <dbReference type="PIRSR" id="PIRSR000350-4"/>
    </source>
</evidence>
<dbReference type="PIRSF" id="PIRSF000350">
    <property type="entry name" value="Mercury_reductase_MerA"/>
    <property type="match status" value="1"/>
</dbReference>
<dbReference type="PRINTS" id="PR00368">
    <property type="entry name" value="FADPNR"/>
</dbReference>
<dbReference type="AlphaFoldDB" id="A0A7X1B1U2"/>
<dbReference type="Gene3D" id="3.50.50.60">
    <property type="entry name" value="FAD/NAD(P)-binding domain"/>
    <property type="match status" value="2"/>
</dbReference>
<evidence type="ECO:0000256" key="4">
    <source>
        <dbReference type="ARBA" id="ARBA00022827"/>
    </source>
</evidence>
<evidence type="ECO:0000256" key="1">
    <source>
        <dbReference type="ARBA" id="ARBA00007532"/>
    </source>
</evidence>
<dbReference type="InterPro" id="IPR023753">
    <property type="entry name" value="FAD/NAD-binding_dom"/>
</dbReference>
<evidence type="ECO:0000313" key="16">
    <source>
        <dbReference type="EMBL" id="MBC2604066.1"/>
    </source>
</evidence>
<dbReference type="GO" id="GO:0005737">
    <property type="term" value="C:cytoplasm"/>
    <property type="evidence" value="ECO:0007669"/>
    <property type="project" value="UniProtKB-ARBA"/>
</dbReference>
<dbReference type="GO" id="GO:0004148">
    <property type="term" value="F:dihydrolipoyl dehydrogenase (NADH) activity"/>
    <property type="evidence" value="ECO:0007669"/>
    <property type="project" value="UniProtKB-EC"/>
</dbReference>
<keyword evidence="17" id="KW-1185">Reference proteome</keyword>
<dbReference type="EC" id="1.8.1.4" evidence="2 13"/>
<organism evidence="16 17">
    <name type="scientific">Puniceicoccus vermicola</name>
    <dbReference type="NCBI Taxonomy" id="388746"/>
    <lineage>
        <taxon>Bacteria</taxon>
        <taxon>Pseudomonadati</taxon>
        <taxon>Verrucomicrobiota</taxon>
        <taxon>Opitutia</taxon>
        <taxon>Puniceicoccales</taxon>
        <taxon>Puniceicoccaceae</taxon>
        <taxon>Puniceicoccus</taxon>
    </lineage>
</organism>
<evidence type="ECO:0000256" key="2">
    <source>
        <dbReference type="ARBA" id="ARBA00012608"/>
    </source>
</evidence>
<evidence type="ECO:0000256" key="7">
    <source>
        <dbReference type="ARBA" id="ARBA00023157"/>
    </source>
</evidence>
<dbReference type="GO" id="GO:0050660">
    <property type="term" value="F:flavin adenine dinucleotide binding"/>
    <property type="evidence" value="ECO:0007669"/>
    <property type="project" value="InterPro"/>
</dbReference>
<reference evidence="16 17" key="1">
    <citation type="submission" date="2020-07" db="EMBL/GenBank/DDBJ databases">
        <authorList>
            <person name="Feng X."/>
        </authorList>
    </citation>
    <scope>NUCLEOTIDE SEQUENCE [LARGE SCALE GENOMIC DNA]</scope>
    <source>
        <strain evidence="16 17">JCM14086</strain>
    </source>
</reference>
<evidence type="ECO:0000313" key="17">
    <source>
        <dbReference type="Proteomes" id="UP000525652"/>
    </source>
</evidence>
<dbReference type="InterPro" id="IPR050151">
    <property type="entry name" value="Class-I_Pyr_Nuc-Dis_Oxidored"/>
</dbReference>
<sequence length="466" mass="48790">MSDSSFDLIVLGAGPGGYVCALRAAQLGFKVALVDKRATLGGTCLNVGCIPSKALLHSTEILSAARDHGKKHGITGNIEVDLEALMKNKDSVVKKLVGGVGQLVKARKIQFFQGLGSFVSSDTVAIEGEEKTEIKGKNIVIATGSKTVELPFLPFDGEKIISSDEGIALKEIPENLVVVGGGAIGLELGTVWQRLGSKVDVVEFLPKIAPNYDEEVSKLAERILKKQGLTFHKSTKVTGSHEGKKGKIVLEAEGSKGKVEFEADKVLVSVGRAPVTEGLKLEAAGVKTDDRGRIEVDDHFSTGVDGVYAIGDVIKGPMLAHKAEEEGVALAENLAGKAGHVNYGVIPAVIYTDPEIASAGITAEQAKEQGLSIKTGKFPLTANGRAMATDATDGVVIVHADAKTDKVLGIQIVARNASELIAAAVTHMEYGGSAEDIARTVHAHPTLSEALKEAAMAVDGRAIHSM</sequence>
<dbReference type="EMBL" id="JACHVA010000138">
    <property type="protein sequence ID" value="MBC2604066.1"/>
    <property type="molecule type" value="Genomic_DNA"/>
</dbReference>
<comment type="catalytic activity">
    <reaction evidence="9 13">
        <text>N(6)-[(R)-dihydrolipoyl]-L-lysyl-[protein] + NAD(+) = N(6)-[(R)-lipoyl]-L-lysyl-[protein] + NADH + H(+)</text>
        <dbReference type="Rhea" id="RHEA:15045"/>
        <dbReference type="Rhea" id="RHEA-COMP:10474"/>
        <dbReference type="Rhea" id="RHEA-COMP:10475"/>
        <dbReference type="ChEBI" id="CHEBI:15378"/>
        <dbReference type="ChEBI" id="CHEBI:57540"/>
        <dbReference type="ChEBI" id="CHEBI:57945"/>
        <dbReference type="ChEBI" id="CHEBI:83099"/>
        <dbReference type="ChEBI" id="CHEBI:83100"/>
        <dbReference type="EC" id="1.8.1.4"/>
    </reaction>
</comment>
<dbReference type="InterPro" id="IPR012999">
    <property type="entry name" value="Pyr_OxRdtase_I_AS"/>
</dbReference>
<keyword evidence="4 11" id="KW-0274">FAD</keyword>
<feature type="disulfide bond" description="Redox-active" evidence="12">
    <location>
        <begin position="44"/>
        <end position="49"/>
    </location>
</feature>
<evidence type="ECO:0000256" key="3">
    <source>
        <dbReference type="ARBA" id="ARBA00022630"/>
    </source>
</evidence>
<evidence type="ECO:0000256" key="11">
    <source>
        <dbReference type="PIRSR" id="PIRSR000350-3"/>
    </source>
</evidence>
<keyword evidence="11" id="KW-0547">Nucleotide-binding</keyword>
<feature type="binding site" evidence="11">
    <location>
        <position position="203"/>
    </location>
    <ligand>
        <name>NAD(+)</name>
        <dbReference type="ChEBI" id="CHEBI:57540"/>
    </ligand>
</feature>
<dbReference type="InterPro" id="IPR036188">
    <property type="entry name" value="FAD/NAD-bd_sf"/>
</dbReference>
<feature type="active site" description="Proton acceptor" evidence="10">
    <location>
        <position position="444"/>
    </location>
</feature>
<dbReference type="PROSITE" id="PS00076">
    <property type="entry name" value="PYRIDINE_REDOX_1"/>
    <property type="match status" value="1"/>
</dbReference>
<feature type="domain" description="Pyridine nucleotide-disulphide oxidoreductase dimerisation" evidence="14">
    <location>
        <begin position="346"/>
        <end position="455"/>
    </location>
</feature>
<dbReference type="Pfam" id="PF07992">
    <property type="entry name" value="Pyr_redox_2"/>
    <property type="match status" value="1"/>
</dbReference>
<dbReference type="InterPro" id="IPR006258">
    <property type="entry name" value="Lipoamide_DH"/>
</dbReference>
<evidence type="ECO:0000256" key="9">
    <source>
        <dbReference type="ARBA" id="ARBA00049187"/>
    </source>
</evidence>
<comment type="similarity">
    <text evidence="1 13">Belongs to the class-I pyridine nucleotide-disulfide oxidoreductase family.</text>
</comment>
<dbReference type="SUPFAM" id="SSF51905">
    <property type="entry name" value="FAD/NAD(P)-binding domain"/>
    <property type="match status" value="1"/>
</dbReference>
<evidence type="ECO:0000256" key="8">
    <source>
        <dbReference type="ARBA" id="ARBA00023284"/>
    </source>
</evidence>
<dbReference type="Proteomes" id="UP000525652">
    <property type="component" value="Unassembled WGS sequence"/>
</dbReference>
<dbReference type="NCBIfam" id="TIGR01350">
    <property type="entry name" value="lipoamide_DH"/>
    <property type="match status" value="1"/>
</dbReference>
<dbReference type="SUPFAM" id="SSF55424">
    <property type="entry name" value="FAD/NAD-linked reductases, dimerisation (C-terminal) domain"/>
    <property type="match status" value="1"/>
</dbReference>
<keyword evidence="3 13" id="KW-0285">Flavoprotein</keyword>
<proteinExistence type="inferred from homology"/>
<evidence type="ECO:0000256" key="6">
    <source>
        <dbReference type="ARBA" id="ARBA00023027"/>
    </source>
</evidence>
<dbReference type="InterPro" id="IPR004099">
    <property type="entry name" value="Pyr_nucl-diS_OxRdtase_dimer"/>
</dbReference>
<protein>
    <recommendedName>
        <fullName evidence="2 13">Dihydrolipoyl dehydrogenase</fullName>
        <ecNumber evidence="2 13">1.8.1.4</ecNumber>
    </recommendedName>
</protein>
<keyword evidence="5 13" id="KW-0560">Oxidoreductase</keyword>